<dbReference type="PANTHER" id="PTHR35010">
    <property type="entry name" value="BLL4672 PROTEIN-RELATED"/>
    <property type="match status" value="1"/>
</dbReference>
<feature type="transmembrane region" description="Helical" evidence="2">
    <location>
        <begin position="516"/>
        <end position="545"/>
    </location>
</feature>
<dbReference type="InterPro" id="IPR001387">
    <property type="entry name" value="Cro/C1-type_HTH"/>
</dbReference>
<dbReference type="SUPFAM" id="SSF47413">
    <property type="entry name" value="lambda repressor-like DNA-binding domains"/>
    <property type="match status" value="1"/>
</dbReference>
<dbReference type="AlphaFoldDB" id="A0A934QP92"/>
<evidence type="ECO:0000259" key="3">
    <source>
        <dbReference type="PROSITE" id="PS50837"/>
    </source>
</evidence>
<dbReference type="CDD" id="cd00093">
    <property type="entry name" value="HTH_XRE"/>
    <property type="match status" value="1"/>
</dbReference>
<feature type="transmembrane region" description="Helical" evidence="2">
    <location>
        <begin position="485"/>
        <end position="504"/>
    </location>
</feature>
<keyword evidence="2" id="KW-1133">Transmembrane helix</keyword>
<reference evidence="5" key="1">
    <citation type="submission" date="2020-12" db="EMBL/GenBank/DDBJ databases">
        <title>Prauserella sp. ASG 168, a novel actinomycete isolated from cave rock.</title>
        <authorList>
            <person name="Suriyachadkun C."/>
        </authorList>
    </citation>
    <scope>NUCLEOTIDE SEQUENCE</scope>
    <source>
        <strain evidence="5">ASG 168</strain>
    </source>
</reference>
<evidence type="ECO:0000256" key="1">
    <source>
        <dbReference type="SAM" id="MobiDB-lite"/>
    </source>
</evidence>
<dbReference type="EMBL" id="JAENJH010000001">
    <property type="protein sequence ID" value="MBK1783571.1"/>
    <property type="molecule type" value="Genomic_DNA"/>
</dbReference>
<dbReference type="GO" id="GO:0003677">
    <property type="term" value="F:DNA binding"/>
    <property type="evidence" value="ECO:0007669"/>
    <property type="project" value="InterPro"/>
</dbReference>
<dbReference type="SUPFAM" id="SSF52540">
    <property type="entry name" value="P-loop containing nucleoside triphosphate hydrolases"/>
    <property type="match status" value="1"/>
</dbReference>
<sequence length="793" mass="84839">MANRFGVLLRDARRKAGLTQDELAVRSGVGVRTIRRLETGSGTDPRIGTVTLLADALDVSPDERRHLLTAADGRDPGPEPAPEQAGTPAPAREPERPVRLPAVPAEVAEAADNLARVIAARLRREEELRRVHDPFPLPVRWRQAPEHLADHWDNICRVPAGVTATPLDLSGEVRDIARAYRDVPSRRLVVLGRAGSGKTVLTLRFVLDTLAARDAGDAVPVVFNIGSWDPTATPLRTWLVDLLHRDQPGLAAAAPGGATLAAVLVDTGRILPVLDGFDEIAGGLHRPALEALNALSMPLLLTSRFDEYERAVTAVDVLTSAAVVELTDLTPDDLAGYLPRTARRVTAADGATGTRWDVALAALREHEPAEGSAAAHLATVLTTPLMVGLARTVYSDSRDRDPAGLLDTTRFPTPESIEEHLLDTFVPTVYSGEAPSSRGGAAQRGWEVDRVRRWLGFLADDLDRRETTDLEWWRMGGPLRRSTRALLVTAFACLGTTLAHWLFFTPTAGLVFGLPLSWSLVLMDGLLSGMVVGVPIGVVFLLTVVRTGGVAEPTRMRVRLFDRSSRQPGFPRKVAGRFAAGALGGVIAGVAYGVVGIFVKALAPYLPLPSDPVALVRLLVTDSIVYAITFGLTCGVVLALAAALEAPANLTTATSPADLLSADRTTTLRLAGTLAVTLALGVTVIGFPASAVVDALAGSQWFAITWDALAGLTIGVTGALGAAVGYVVAFTAWGDWLVFTRVRLPLLGRLPWKVNAFLDDAYRRGVLRQSGAVYQFRHARLQEHLAKAHRTGR</sequence>
<dbReference type="InterPro" id="IPR010982">
    <property type="entry name" value="Lambda_DNA-bd_dom_sf"/>
</dbReference>
<feature type="transmembrane region" description="Helical" evidence="2">
    <location>
        <begin position="709"/>
        <end position="733"/>
    </location>
</feature>
<dbReference type="Pfam" id="PF13560">
    <property type="entry name" value="HTH_31"/>
    <property type="match status" value="1"/>
</dbReference>
<proteinExistence type="predicted"/>
<dbReference type="Gene3D" id="3.40.50.300">
    <property type="entry name" value="P-loop containing nucleotide triphosphate hydrolases"/>
    <property type="match status" value="1"/>
</dbReference>
<evidence type="ECO:0000313" key="5">
    <source>
        <dbReference type="EMBL" id="MBK1783571.1"/>
    </source>
</evidence>
<accession>A0A934QP92</accession>
<feature type="domain" description="HTH cro/C1-type" evidence="4">
    <location>
        <begin position="9"/>
        <end position="64"/>
    </location>
</feature>
<keyword evidence="2" id="KW-0812">Transmembrane</keyword>
<dbReference type="PROSITE" id="PS50837">
    <property type="entry name" value="NACHT"/>
    <property type="match status" value="1"/>
</dbReference>
<feature type="transmembrane region" description="Helical" evidence="2">
    <location>
        <begin position="667"/>
        <end position="689"/>
    </location>
</feature>
<organism evidence="5 6">
    <name type="scientific">Prauserella cavernicola</name>
    <dbReference type="NCBI Taxonomy" id="2800127"/>
    <lineage>
        <taxon>Bacteria</taxon>
        <taxon>Bacillati</taxon>
        <taxon>Actinomycetota</taxon>
        <taxon>Actinomycetes</taxon>
        <taxon>Pseudonocardiales</taxon>
        <taxon>Pseudonocardiaceae</taxon>
        <taxon>Prauserella</taxon>
    </lineage>
</organism>
<name>A0A934QP92_9PSEU</name>
<keyword evidence="6" id="KW-1185">Reference proteome</keyword>
<protein>
    <submittedName>
        <fullName evidence="5">Helix-turn-helix domain-containing protein</fullName>
    </submittedName>
</protein>
<dbReference type="Proteomes" id="UP000635245">
    <property type="component" value="Unassembled WGS sequence"/>
</dbReference>
<dbReference type="RefSeq" id="WP_200314990.1">
    <property type="nucleotide sequence ID" value="NZ_JAENJH010000001.1"/>
</dbReference>
<evidence type="ECO:0000313" key="6">
    <source>
        <dbReference type="Proteomes" id="UP000635245"/>
    </source>
</evidence>
<dbReference type="InterPro" id="IPR007111">
    <property type="entry name" value="NACHT_NTPase"/>
</dbReference>
<evidence type="ECO:0000259" key="4">
    <source>
        <dbReference type="PROSITE" id="PS50943"/>
    </source>
</evidence>
<dbReference type="Gene3D" id="1.10.260.40">
    <property type="entry name" value="lambda repressor-like DNA-binding domains"/>
    <property type="match status" value="1"/>
</dbReference>
<dbReference type="Pfam" id="PF05729">
    <property type="entry name" value="NACHT"/>
    <property type="match status" value="1"/>
</dbReference>
<dbReference type="PROSITE" id="PS50943">
    <property type="entry name" value="HTH_CROC1"/>
    <property type="match status" value="1"/>
</dbReference>
<feature type="transmembrane region" description="Helical" evidence="2">
    <location>
        <begin position="578"/>
        <end position="603"/>
    </location>
</feature>
<evidence type="ECO:0000256" key="2">
    <source>
        <dbReference type="SAM" id="Phobius"/>
    </source>
</evidence>
<feature type="domain" description="NACHT" evidence="3">
    <location>
        <begin position="186"/>
        <end position="280"/>
    </location>
</feature>
<dbReference type="SMART" id="SM00530">
    <property type="entry name" value="HTH_XRE"/>
    <property type="match status" value="1"/>
</dbReference>
<gene>
    <name evidence="5" type="ORF">JHE00_04470</name>
</gene>
<dbReference type="InterPro" id="IPR027417">
    <property type="entry name" value="P-loop_NTPase"/>
</dbReference>
<keyword evidence="2" id="KW-0472">Membrane</keyword>
<comment type="caution">
    <text evidence="5">The sequence shown here is derived from an EMBL/GenBank/DDBJ whole genome shotgun (WGS) entry which is preliminary data.</text>
</comment>
<feature type="transmembrane region" description="Helical" evidence="2">
    <location>
        <begin position="623"/>
        <end position="646"/>
    </location>
</feature>
<feature type="region of interest" description="Disordered" evidence="1">
    <location>
        <begin position="69"/>
        <end position="97"/>
    </location>
</feature>